<sequence length="286" mass="31926">MNNIINKTSIICTMLMVTVSMLSGCSSNESITDNNINKKIESESVNIDINEKNAKVLKIGKTEIINENNSGNSEELNIIDTKTKVTNTSDFNIRNIELTFREYDKENTALAKTEALCKITLKPNESAYIQAAHKKYAKDVKVTGYSYNLGNKLVSIDLETNKLDISTTRERVVKDSKYDILGISKPELVSEVNGGYSSKITIKNISDKDIGSVVLEVAELNDENEYTNVTYLDSYEVIKKSQDVSLSSVHANDAKKLEVIGYIYDDVKDNTTVEVNLKLNEVILLK</sequence>
<dbReference type="InterPro" id="IPR047676">
    <property type="entry name" value="FxLYD_dom"/>
</dbReference>
<name>A0A0M3DD49_9FIRM</name>
<dbReference type="Proteomes" id="UP000034407">
    <property type="component" value="Unassembled WGS sequence"/>
</dbReference>
<keyword evidence="2" id="KW-1185">Reference proteome</keyword>
<organism evidence="1 2">
    <name type="scientific">Paraclostridium benzoelyticum</name>
    <dbReference type="NCBI Taxonomy" id="1629550"/>
    <lineage>
        <taxon>Bacteria</taxon>
        <taxon>Bacillati</taxon>
        <taxon>Bacillota</taxon>
        <taxon>Clostridia</taxon>
        <taxon>Peptostreptococcales</taxon>
        <taxon>Peptostreptococcaceae</taxon>
        <taxon>Paraclostridium</taxon>
    </lineage>
</organism>
<dbReference type="RefSeq" id="WP_046824195.1">
    <property type="nucleotide sequence ID" value="NZ_LBBT01000340.1"/>
</dbReference>
<proteinExistence type="predicted"/>
<dbReference type="EMBL" id="LBBT01000340">
    <property type="protein sequence ID" value="KKY00046.1"/>
    <property type="molecule type" value="Genomic_DNA"/>
</dbReference>
<dbReference type="PATRIC" id="fig|1629550.3.peg.2769"/>
<dbReference type="NCBIfam" id="NF038353">
    <property type="entry name" value="FxLYD_dom"/>
    <property type="match status" value="1"/>
</dbReference>
<evidence type="ECO:0000313" key="1">
    <source>
        <dbReference type="EMBL" id="KKY00046.1"/>
    </source>
</evidence>
<dbReference type="PROSITE" id="PS51257">
    <property type="entry name" value="PROKAR_LIPOPROTEIN"/>
    <property type="match status" value="1"/>
</dbReference>
<gene>
    <name evidence="1" type="ORF">VN21_16325</name>
</gene>
<evidence type="ECO:0000313" key="2">
    <source>
        <dbReference type="Proteomes" id="UP000034407"/>
    </source>
</evidence>
<reference evidence="1 2" key="1">
    <citation type="submission" date="2015-04" db="EMBL/GenBank/DDBJ databases">
        <title>Microcin producing Clostridium sp. JC272T.</title>
        <authorList>
            <person name="Jyothsna T."/>
            <person name="Sasikala C."/>
            <person name="Ramana C."/>
        </authorList>
    </citation>
    <scope>NUCLEOTIDE SEQUENCE [LARGE SCALE GENOMIC DNA]</scope>
    <source>
        <strain evidence="1 2">JC272</strain>
    </source>
</reference>
<dbReference type="OrthoDB" id="1756677at2"/>
<evidence type="ECO:0008006" key="3">
    <source>
        <dbReference type="Google" id="ProtNLM"/>
    </source>
</evidence>
<accession>A0A0M3DD49</accession>
<comment type="caution">
    <text evidence="1">The sequence shown here is derived from an EMBL/GenBank/DDBJ whole genome shotgun (WGS) entry which is preliminary data.</text>
</comment>
<protein>
    <recommendedName>
        <fullName evidence="3">Lipoprotein</fullName>
    </recommendedName>
</protein>
<dbReference type="AlphaFoldDB" id="A0A0M3DD49"/>